<reference evidence="2 3" key="1">
    <citation type="submission" date="2017-03" db="EMBL/GenBank/DDBJ databases">
        <title>Genomes of endolithic fungi from Antarctica.</title>
        <authorList>
            <person name="Coleine C."/>
            <person name="Masonjones S."/>
            <person name="Stajich J.E."/>
        </authorList>
    </citation>
    <scope>NUCLEOTIDE SEQUENCE [LARGE SCALE GENOMIC DNA]</scope>
    <source>
        <strain evidence="2 3">CCFEE 5187</strain>
    </source>
</reference>
<evidence type="ECO:0000313" key="3">
    <source>
        <dbReference type="Proteomes" id="UP000308768"/>
    </source>
</evidence>
<dbReference type="EMBL" id="NAJN01001749">
    <property type="protein sequence ID" value="TKA61392.1"/>
    <property type="molecule type" value="Genomic_DNA"/>
</dbReference>
<feature type="compositionally biased region" description="Basic and acidic residues" evidence="1">
    <location>
        <begin position="15"/>
        <end position="27"/>
    </location>
</feature>
<sequence>MPHSKTPGGQQASDKFLKQEVQTHGHGADNAPGHTAGTAPGEKPVASDSGNTNVGIDSGSNQPGEKGIGGPTVTVVPNQR</sequence>
<protein>
    <submittedName>
        <fullName evidence="2">Uncharacterized protein</fullName>
    </submittedName>
</protein>
<feature type="compositionally biased region" description="Polar residues" evidence="1">
    <location>
        <begin position="48"/>
        <end position="63"/>
    </location>
</feature>
<dbReference type="AlphaFoldDB" id="A0A4U0WF19"/>
<evidence type="ECO:0000256" key="1">
    <source>
        <dbReference type="SAM" id="MobiDB-lite"/>
    </source>
</evidence>
<proteinExistence type="predicted"/>
<dbReference type="OrthoDB" id="4753113at2759"/>
<keyword evidence="3" id="KW-1185">Reference proteome</keyword>
<accession>A0A4U0WF19</accession>
<gene>
    <name evidence="2" type="ORF">B0A49_12648</name>
</gene>
<organism evidence="2 3">
    <name type="scientific">Cryomyces minteri</name>
    <dbReference type="NCBI Taxonomy" id="331657"/>
    <lineage>
        <taxon>Eukaryota</taxon>
        <taxon>Fungi</taxon>
        <taxon>Dikarya</taxon>
        <taxon>Ascomycota</taxon>
        <taxon>Pezizomycotina</taxon>
        <taxon>Dothideomycetes</taxon>
        <taxon>Dothideomycetes incertae sedis</taxon>
        <taxon>Cryomyces</taxon>
    </lineage>
</organism>
<evidence type="ECO:0000313" key="2">
    <source>
        <dbReference type="EMBL" id="TKA61392.1"/>
    </source>
</evidence>
<comment type="caution">
    <text evidence="2">The sequence shown here is derived from an EMBL/GenBank/DDBJ whole genome shotgun (WGS) entry which is preliminary data.</text>
</comment>
<feature type="region of interest" description="Disordered" evidence="1">
    <location>
        <begin position="1"/>
        <end position="80"/>
    </location>
</feature>
<dbReference type="Proteomes" id="UP000308768">
    <property type="component" value="Unassembled WGS sequence"/>
</dbReference>
<name>A0A4U0WF19_9PEZI</name>